<dbReference type="Proteomes" id="UP000319257">
    <property type="component" value="Unassembled WGS sequence"/>
</dbReference>
<sequence length="266" mass="30898">MASPPELNSKSPLLSLPWPIRRRIFYLVSEGPDSTGLLNTSRQARREMEYICVPPTLTKLQTLFIQIFPHYDPLEWLWVDISWHDENKRGHHKRFGITSLDDPLVTRLLKQVQWIRHYATIMVHKPKNDDDHLAAFLLLFAKMQDAATLLARLPGGHIFRTVMTRLNWAARWSHHEHDPQIPFWDTRLHLPPTCDEHVPKFSQGLCLYEYMVLHIAEIKGFEAVEGGVMFDDLDYHYATPWASSFQVNDSHGRTHSPGYEAGQAEE</sequence>
<evidence type="ECO:0000313" key="2">
    <source>
        <dbReference type="Proteomes" id="UP000319257"/>
    </source>
</evidence>
<dbReference type="GeneID" id="41978763"/>
<dbReference type="InParanoid" id="A0A507BN83"/>
<dbReference type="AlphaFoldDB" id="A0A507BN83"/>
<keyword evidence="2" id="KW-1185">Reference proteome</keyword>
<reference evidence="1 2" key="1">
    <citation type="submission" date="2019-06" db="EMBL/GenBank/DDBJ databases">
        <title>Draft genome sequence of the filamentous fungus Phialemoniopsis curvata isolated from diesel fuel.</title>
        <authorList>
            <person name="Varaljay V.A."/>
            <person name="Lyon W.J."/>
            <person name="Crouch A.L."/>
            <person name="Drake C.E."/>
            <person name="Hollomon J.M."/>
            <person name="Nadeau L.J."/>
            <person name="Nunn H.S."/>
            <person name="Stevenson B.S."/>
            <person name="Bojanowski C.L."/>
            <person name="Crookes-Goodson W.J."/>
        </authorList>
    </citation>
    <scope>NUCLEOTIDE SEQUENCE [LARGE SCALE GENOMIC DNA]</scope>
    <source>
        <strain evidence="1 2">D216</strain>
    </source>
</reference>
<dbReference type="EMBL" id="SKBQ01000103">
    <property type="protein sequence ID" value="TPX18999.1"/>
    <property type="molecule type" value="Genomic_DNA"/>
</dbReference>
<proteinExistence type="predicted"/>
<gene>
    <name evidence="1" type="ORF">E0L32_011316</name>
</gene>
<evidence type="ECO:0000313" key="1">
    <source>
        <dbReference type="EMBL" id="TPX18999.1"/>
    </source>
</evidence>
<dbReference type="RefSeq" id="XP_031000710.1">
    <property type="nucleotide sequence ID" value="XM_031134032.1"/>
</dbReference>
<name>A0A507BN83_9PEZI</name>
<organism evidence="1 2">
    <name type="scientific">Thyridium curvatum</name>
    <dbReference type="NCBI Taxonomy" id="1093900"/>
    <lineage>
        <taxon>Eukaryota</taxon>
        <taxon>Fungi</taxon>
        <taxon>Dikarya</taxon>
        <taxon>Ascomycota</taxon>
        <taxon>Pezizomycotina</taxon>
        <taxon>Sordariomycetes</taxon>
        <taxon>Sordariomycetidae</taxon>
        <taxon>Thyridiales</taxon>
        <taxon>Thyridiaceae</taxon>
        <taxon>Thyridium</taxon>
    </lineage>
</organism>
<comment type="caution">
    <text evidence="1">The sequence shown here is derived from an EMBL/GenBank/DDBJ whole genome shotgun (WGS) entry which is preliminary data.</text>
</comment>
<accession>A0A507BN83</accession>
<protein>
    <submittedName>
        <fullName evidence="1">Uncharacterized protein</fullName>
    </submittedName>
</protein>